<feature type="transmembrane region" description="Helical" evidence="7">
    <location>
        <begin position="203"/>
        <end position="222"/>
    </location>
</feature>
<dbReference type="Gene3D" id="1.10.3720.10">
    <property type="entry name" value="MetI-like"/>
    <property type="match status" value="1"/>
</dbReference>
<evidence type="ECO:0000256" key="6">
    <source>
        <dbReference type="ARBA" id="ARBA00023136"/>
    </source>
</evidence>
<dbReference type="SUPFAM" id="SSF161098">
    <property type="entry name" value="MetI-like"/>
    <property type="match status" value="1"/>
</dbReference>
<dbReference type="GO" id="GO:0055085">
    <property type="term" value="P:transmembrane transport"/>
    <property type="evidence" value="ECO:0007669"/>
    <property type="project" value="InterPro"/>
</dbReference>
<proteinExistence type="inferred from homology"/>
<dbReference type="PROSITE" id="PS50928">
    <property type="entry name" value="ABC_TM1"/>
    <property type="match status" value="1"/>
</dbReference>
<sequence length="235" mass="25555">MNTAMQLQGPSWEHPFGTDEYGRDLMARVMRGSRSSLIIALSSVALASVVGVGFGIVGGYFGGFWEFVTMRTVDVLLTIPPILLAIAVVAFLGPSRINLVLVIGFLYMTRFARLSFASVVQVKQREFLEAARVIGARTPHIILTAILPNILAPIFVQISLSLGFAILLESGLSFLGLGTPPPEPTWGNMIGVGRGFMQQNGWYVFWPALAISITILCCNMLGDGLRDALDPRLRE</sequence>
<comment type="caution">
    <text evidence="9">The sequence shown here is derived from an EMBL/GenBank/DDBJ whole genome shotgun (WGS) entry which is preliminary data.</text>
</comment>
<evidence type="ECO:0000259" key="8">
    <source>
        <dbReference type="PROSITE" id="PS50928"/>
    </source>
</evidence>
<protein>
    <submittedName>
        <fullName evidence="9">ABC transporter permease</fullName>
    </submittedName>
</protein>
<evidence type="ECO:0000256" key="3">
    <source>
        <dbReference type="ARBA" id="ARBA00022475"/>
    </source>
</evidence>
<dbReference type="Proteomes" id="UP001165306">
    <property type="component" value="Unassembled WGS sequence"/>
</dbReference>
<accession>A0AA41WGQ2</accession>
<evidence type="ECO:0000256" key="7">
    <source>
        <dbReference type="RuleBase" id="RU363032"/>
    </source>
</evidence>
<dbReference type="PANTHER" id="PTHR43386">
    <property type="entry name" value="OLIGOPEPTIDE TRANSPORT SYSTEM PERMEASE PROTEIN APPC"/>
    <property type="match status" value="1"/>
</dbReference>
<feature type="transmembrane region" description="Helical" evidence="7">
    <location>
        <begin position="37"/>
        <end position="61"/>
    </location>
</feature>
<feature type="domain" description="ABC transmembrane type-1" evidence="8">
    <location>
        <begin position="33"/>
        <end position="222"/>
    </location>
</feature>
<comment type="subcellular location">
    <subcellularLocation>
        <location evidence="1 7">Cell membrane</location>
        <topology evidence="1 7">Multi-pass membrane protein</topology>
    </subcellularLocation>
</comment>
<dbReference type="PANTHER" id="PTHR43386:SF1">
    <property type="entry name" value="D,D-DIPEPTIDE TRANSPORT SYSTEM PERMEASE PROTEIN DDPC-RELATED"/>
    <property type="match status" value="1"/>
</dbReference>
<dbReference type="CDD" id="cd06261">
    <property type="entry name" value="TM_PBP2"/>
    <property type="match status" value="1"/>
</dbReference>
<evidence type="ECO:0000313" key="10">
    <source>
        <dbReference type="Proteomes" id="UP001165306"/>
    </source>
</evidence>
<keyword evidence="10" id="KW-1185">Reference proteome</keyword>
<dbReference type="AlphaFoldDB" id="A0AA41WGQ2"/>
<evidence type="ECO:0000256" key="5">
    <source>
        <dbReference type="ARBA" id="ARBA00022989"/>
    </source>
</evidence>
<dbReference type="InterPro" id="IPR035906">
    <property type="entry name" value="MetI-like_sf"/>
</dbReference>
<evidence type="ECO:0000256" key="2">
    <source>
        <dbReference type="ARBA" id="ARBA00022448"/>
    </source>
</evidence>
<evidence type="ECO:0000313" key="9">
    <source>
        <dbReference type="EMBL" id="MCM8750100.1"/>
    </source>
</evidence>
<reference evidence="9" key="1">
    <citation type="submission" date="2022-06" db="EMBL/GenBank/DDBJ databases">
        <title>CFH 74404 Thermomicrobiaceae sp.</title>
        <authorList>
            <person name="Ming H."/>
            <person name="Li W.-J."/>
            <person name="Zhao Z."/>
        </authorList>
    </citation>
    <scope>NUCLEOTIDE SEQUENCE</scope>
    <source>
        <strain evidence="9">CFH 74404</strain>
    </source>
</reference>
<evidence type="ECO:0000256" key="1">
    <source>
        <dbReference type="ARBA" id="ARBA00004651"/>
    </source>
</evidence>
<organism evidence="9 10">
    <name type="scientific">Thermalbibacter longus</name>
    <dbReference type="NCBI Taxonomy" id="2951981"/>
    <lineage>
        <taxon>Bacteria</taxon>
        <taxon>Pseudomonadati</taxon>
        <taxon>Thermomicrobiota</taxon>
        <taxon>Thermomicrobia</taxon>
        <taxon>Thermomicrobiales</taxon>
        <taxon>Thermomicrobiaceae</taxon>
        <taxon>Thermalbibacter</taxon>
    </lineage>
</organism>
<feature type="transmembrane region" description="Helical" evidence="7">
    <location>
        <begin position="73"/>
        <end position="93"/>
    </location>
</feature>
<dbReference type="Pfam" id="PF00528">
    <property type="entry name" value="BPD_transp_1"/>
    <property type="match status" value="1"/>
</dbReference>
<dbReference type="EMBL" id="JAMSLR010000010">
    <property type="protein sequence ID" value="MCM8750100.1"/>
    <property type="molecule type" value="Genomic_DNA"/>
</dbReference>
<keyword evidence="5 7" id="KW-1133">Transmembrane helix</keyword>
<dbReference type="GO" id="GO:0005886">
    <property type="term" value="C:plasma membrane"/>
    <property type="evidence" value="ECO:0007669"/>
    <property type="project" value="UniProtKB-SubCell"/>
</dbReference>
<keyword evidence="4 7" id="KW-0812">Transmembrane</keyword>
<dbReference type="InterPro" id="IPR000515">
    <property type="entry name" value="MetI-like"/>
</dbReference>
<keyword evidence="3" id="KW-1003">Cell membrane</keyword>
<keyword evidence="2 7" id="KW-0813">Transport</keyword>
<evidence type="ECO:0000256" key="4">
    <source>
        <dbReference type="ARBA" id="ARBA00022692"/>
    </source>
</evidence>
<keyword evidence="6 7" id="KW-0472">Membrane</keyword>
<name>A0AA41WGQ2_9BACT</name>
<feature type="transmembrane region" description="Helical" evidence="7">
    <location>
        <begin position="141"/>
        <end position="168"/>
    </location>
</feature>
<gene>
    <name evidence="9" type="ORF">NET02_13175</name>
</gene>
<dbReference type="InterPro" id="IPR050366">
    <property type="entry name" value="BP-dependent_transpt_permease"/>
</dbReference>
<comment type="similarity">
    <text evidence="7">Belongs to the binding-protein-dependent transport system permease family.</text>
</comment>